<dbReference type="Pfam" id="PF08266">
    <property type="entry name" value="Cadherin_2"/>
    <property type="match status" value="1"/>
</dbReference>
<dbReference type="SUPFAM" id="SSF49313">
    <property type="entry name" value="Cadherin-like"/>
    <property type="match status" value="1"/>
</dbReference>
<evidence type="ECO:0000259" key="10">
    <source>
        <dbReference type="PROSITE" id="PS50268"/>
    </source>
</evidence>
<dbReference type="InterPro" id="IPR020894">
    <property type="entry name" value="Cadherin_CS"/>
</dbReference>
<keyword evidence="7" id="KW-0472">Membrane</keyword>
<dbReference type="InterPro" id="IPR050174">
    <property type="entry name" value="Protocadherin/Cadherin-CA"/>
</dbReference>
<proteinExistence type="predicted"/>
<evidence type="ECO:0000313" key="11">
    <source>
        <dbReference type="Ensembl" id="ENSATEP00000041261.1"/>
    </source>
</evidence>
<dbReference type="GO" id="GO:0005886">
    <property type="term" value="C:plasma membrane"/>
    <property type="evidence" value="ECO:0007669"/>
    <property type="project" value="InterPro"/>
</dbReference>
<dbReference type="Proteomes" id="UP000265040">
    <property type="component" value="Chromosome 10"/>
</dbReference>
<evidence type="ECO:0000313" key="12">
    <source>
        <dbReference type="Proteomes" id="UP000265040"/>
    </source>
</evidence>
<evidence type="ECO:0000256" key="6">
    <source>
        <dbReference type="ARBA" id="ARBA00022989"/>
    </source>
</evidence>
<dbReference type="InterPro" id="IPR002126">
    <property type="entry name" value="Cadherin-like_dom"/>
</dbReference>
<dbReference type="InterPro" id="IPR013164">
    <property type="entry name" value="Cadherin_N"/>
</dbReference>
<protein>
    <recommendedName>
        <fullName evidence="10">Cadherin domain-containing protein</fullName>
    </recommendedName>
</protein>
<keyword evidence="2" id="KW-0812">Transmembrane</keyword>
<dbReference type="PRINTS" id="PR00205">
    <property type="entry name" value="CADHERIN"/>
</dbReference>
<keyword evidence="6" id="KW-1133">Transmembrane helix</keyword>
<evidence type="ECO:0000256" key="3">
    <source>
        <dbReference type="ARBA" id="ARBA00022737"/>
    </source>
</evidence>
<evidence type="ECO:0000256" key="1">
    <source>
        <dbReference type="ARBA" id="ARBA00004167"/>
    </source>
</evidence>
<accession>A0A7N6A068</accession>
<name>A0A7N6A068_ANATE</name>
<dbReference type="PANTHER" id="PTHR24028">
    <property type="entry name" value="CADHERIN-87A"/>
    <property type="match status" value="1"/>
</dbReference>
<dbReference type="PANTHER" id="PTHR24028:SF288">
    <property type="entry name" value="PROTOCADHERIN ALPHA-C2-LIKE-RELATED"/>
    <property type="match status" value="1"/>
</dbReference>
<dbReference type="Gene3D" id="2.60.40.60">
    <property type="entry name" value="Cadherins"/>
    <property type="match status" value="1"/>
</dbReference>
<dbReference type="OrthoDB" id="6252479at2759"/>
<dbReference type="PROSITE" id="PS00232">
    <property type="entry name" value="CADHERIN_1"/>
    <property type="match status" value="1"/>
</dbReference>
<evidence type="ECO:0000256" key="2">
    <source>
        <dbReference type="ARBA" id="ARBA00022692"/>
    </source>
</evidence>
<evidence type="ECO:0000256" key="5">
    <source>
        <dbReference type="ARBA" id="ARBA00022889"/>
    </source>
</evidence>
<dbReference type="FunFam" id="2.60.40.60:FF:000006">
    <property type="entry name" value="Protocadherin alpha 2"/>
    <property type="match status" value="1"/>
</dbReference>
<dbReference type="InParanoid" id="A0A7N6A068"/>
<evidence type="ECO:0000256" key="9">
    <source>
        <dbReference type="PROSITE-ProRule" id="PRU00043"/>
    </source>
</evidence>
<evidence type="ECO:0000256" key="7">
    <source>
        <dbReference type="ARBA" id="ARBA00023136"/>
    </source>
</evidence>
<dbReference type="PROSITE" id="PS50268">
    <property type="entry name" value="CADHERIN_2"/>
    <property type="match status" value="1"/>
</dbReference>
<keyword evidence="3" id="KW-0677">Repeat</keyword>
<keyword evidence="12" id="KW-1185">Reference proteome</keyword>
<evidence type="ECO:0000256" key="4">
    <source>
        <dbReference type="ARBA" id="ARBA00022837"/>
    </source>
</evidence>
<keyword evidence="4 9" id="KW-0106">Calcium</keyword>
<dbReference type="GO" id="GO:0007156">
    <property type="term" value="P:homophilic cell adhesion via plasma membrane adhesion molecules"/>
    <property type="evidence" value="ECO:0007669"/>
    <property type="project" value="InterPro"/>
</dbReference>
<comment type="subcellular location">
    <subcellularLocation>
        <location evidence="1">Membrane</location>
        <topology evidence="1">Single-pass membrane protein</topology>
    </subcellularLocation>
</comment>
<keyword evidence="8" id="KW-0325">Glycoprotein</keyword>
<reference evidence="11" key="1">
    <citation type="submission" date="2021-04" db="EMBL/GenBank/DDBJ databases">
        <authorList>
            <consortium name="Wellcome Sanger Institute Data Sharing"/>
        </authorList>
    </citation>
    <scope>NUCLEOTIDE SEQUENCE [LARGE SCALE GENOMIC DNA]</scope>
</reference>
<dbReference type="GO" id="GO:0005509">
    <property type="term" value="F:calcium ion binding"/>
    <property type="evidence" value="ECO:0007669"/>
    <property type="project" value="UniProtKB-UniRule"/>
</dbReference>
<dbReference type="AlphaFoldDB" id="A0A7N6A068"/>
<dbReference type="InterPro" id="IPR015919">
    <property type="entry name" value="Cadherin-like_sf"/>
</dbReference>
<reference evidence="11" key="3">
    <citation type="submission" date="2025-09" db="UniProtKB">
        <authorList>
            <consortium name="Ensembl"/>
        </authorList>
    </citation>
    <scope>IDENTIFICATION</scope>
</reference>
<dbReference type="GeneTree" id="ENSGT00940000164725"/>
<organism evidence="11 12">
    <name type="scientific">Anabas testudineus</name>
    <name type="common">Climbing perch</name>
    <name type="synonym">Anthias testudineus</name>
    <dbReference type="NCBI Taxonomy" id="64144"/>
    <lineage>
        <taxon>Eukaryota</taxon>
        <taxon>Metazoa</taxon>
        <taxon>Chordata</taxon>
        <taxon>Craniata</taxon>
        <taxon>Vertebrata</taxon>
        <taxon>Euteleostomi</taxon>
        <taxon>Actinopterygii</taxon>
        <taxon>Neopterygii</taxon>
        <taxon>Teleostei</taxon>
        <taxon>Neoteleostei</taxon>
        <taxon>Acanthomorphata</taxon>
        <taxon>Anabantaria</taxon>
        <taxon>Anabantiformes</taxon>
        <taxon>Anabantoidei</taxon>
        <taxon>Anabantidae</taxon>
        <taxon>Anabas</taxon>
    </lineage>
</organism>
<reference evidence="11" key="2">
    <citation type="submission" date="2025-08" db="UniProtKB">
        <authorList>
            <consortium name="Ensembl"/>
        </authorList>
    </citation>
    <scope>IDENTIFICATION</scope>
</reference>
<feature type="domain" description="Cadherin" evidence="10">
    <location>
        <begin position="22"/>
        <end position="128"/>
    </location>
</feature>
<dbReference type="Ensembl" id="ENSATET00000061870.1">
    <property type="protein sequence ID" value="ENSATEP00000041261.1"/>
    <property type="gene ID" value="ENSATEG00000028437.1"/>
</dbReference>
<keyword evidence="5" id="KW-0130">Cell adhesion</keyword>
<sequence length="148" mass="16946">VVPQLNRYVSTILLFITTFNYISAVTHYSVPEELEEGSVVANLAGDLGLDVKTLVDRKMRIDIIANKKYLDVNKETGELYIVERIDRESLCPAKTSCYLKMEAIIENPKRIFYIELEIMDINDNAPHFRRDTIDLDISEATQAGERFS</sequence>
<evidence type="ECO:0000256" key="8">
    <source>
        <dbReference type="ARBA" id="ARBA00023180"/>
    </source>
</evidence>
<dbReference type="GO" id="GO:0009653">
    <property type="term" value="P:anatomical structure morphogenesis"/>
    <property type="evidence" value="ECO:0007669"/>
    <property type="project" value="UniProtKB-ARBA"/>
</dbReference>